<evidence type="ECO:0000313" key="4">
    <source>
        <dbReference type="Proteomes" id="UP000494201"/>
    </source>
</evidence>
<keyword evidence="1 3" id="KW-0238">DNA-binding</keyword>
<reference evidence="3 4" key="1">
    <citation type="submission" date="2019-09" db="EMBL/GenBank/DDBJ databases">
        <authorList>
            <person name="Depoorter E."/>
        </authorList>
    </citation>
    <scope>NUCLEOTIDE SEQUENCE [LARGE SCALE GENOMIC DNA]</scope>
    <source>
        <strain evidence="3">LMG 20980</strain>
    </source>
</reference>
<evidence type="ECO:0000313" key="3">
    <source>
        <dbReference type="EMBL" id="VVU52009.1"/>
    </source>
</evidence>
<accession>A0A6P2GG64</accession>
<dbReference type="Gene3D" id="1.10.260.40">
    <property type="entry name" value="lambda repressor-like DNA-binding domains"/>
    <property type="match status" value="1"/>
</dbReference>
<gene>
    <name evidence="3" type="ORF">BAN20980_04732</name>
</gene>
<dbReference type="CDD" id="cd00093">
    <property type="entry name" value="HTH_XRE"/>
    <property type="match status" value="1"/>
</dbReference>
<dbReference type="PROSITE" id="PS50943">
    <property type="entry name" value="HTH_CROC1"/>
    <property type="match status" value="1"/>
</dbReference>
<dbReference type="PANTHER" id="PTHR46797:SF1">
    <property type="entry name" value="METHYLPHOSPHONATE SYNTHASE"/>
    <property type="match status" value="1"/>
</dbReference>
<dbReference type="Pfam" id="PF13560">
    <property type="entry name" value="HTH_31"/>
    <property type="match status" value="1"/>
</dbReference>
<dbReference type="InterPro" id="IPR001387">
    <property type="entry name" value="Cro/C1-type_HTH"/>
</dbReference>
<protein>
    <submittedName>
        <fullName evidence="3">Putative DNA-binding protein</fullName>
    </submittedName>
</protein>
<feature type="domain" description="HTH cro/C1-type" evidence="2">
    <location>
        <begin position="18"/>
        <end position="73"/>
    </location>
</feature>
<dbReference type="SUPFAM" id="SSF47413">
    <property type="entry name" value="lambda repressor-like DNA-binding domains"/>
    <property type="match status" value="1"/>
</dbReference>
<dbReference type="AlphaFoldDB" id="A0A6P2GG64"/>
<dbReference type="GO" id="GO:0003677">
    <property type="term" value="F:DNA binding"/>
    <property type="evidence" value="ECO:0007669"/>
    <property type="project" value="UniProtKB-KW"/>
</dbReference>
<dbReference type="GO" id="GO:0003700">
    <property type="term" value="F:DNA-binding transcription factor activity"/>
    <property type="evidence" value="ECO:0007669"/>
    <property type="project" value="TreeGrafter"/>
</dbReference>
<dbReference type="GO" id="GO:0005829">
    <property type="term" value="C:cytosol"/>
    <property type="evidence" value="ECO:0007669"/>
    <property type="project" value="TreeGrafter"/>
</dbReference>
<dbReference type="SMART" id="SM00530">
    <property type="entry name" value="HTH_XRE"/>
    <property type="match status" value="1"/>
</dbReference>
<dbReference type="PANTHER" id="PTHR46797">
    <property type="entry name" value="HTH-TYPE TRANSCRIPTIONAL REGULATOR"/>
    <property type="match status" value="1"/>
</dbReference>
<dbReference type="InterPro" id="IPR010982">
    <property type="entry name" value="Lambda_DNA-bd_dom_sf"/>
</dbReference>
<proteinExistence type="predicted"/>
<evidence type="ECO:0000259" key="2">
    <source>
        <dbReference type="PROSITE" id="PS50943"/>
    </source>
</evidence>
<name>A0A6P2GG64_9BURK</name>
<dbReference type="Proteomes" id="UP000494201">
    <property type="component" value="Unassembled WGS sequence"/>
</dbReference>
<dbReference type="InterPro" id="IPR050807">
    <property type="entry name" value="TransReg_Diox_bact_type"/>
</dbReference>
<organism evidence="3 4">
    <name type="scientific">Burkholderia anthina</name>
    <dbReference type="NCBI Taxonomy" id="179879"/>
    <lineage>
        <taxon>Bacteria</taxon>
        <taxon>Pseudomonadati</taxon>
        <taxon>Pseudomonadota</taxon>
        <taxon>Betaproteobacteria</taxon>
        <taxon>Burkholderiales</taxon>
        <taxon>Burkholderiaceae</taxon>
        <taxon>Burkholderia</taxon>
        <taxon>Burkholderia cepacia complex</taxon>
    </lineage>
</organism>
<dbReference type="EMBL" id="CABVLY010000020">
    <property type="protein sequence ID" value="VVU52009.1"/>
    <property type="molecule type" value="Genomic_DNA"/>
</dbReference>
<sequence length="87" mass="9325">MPCMTANTSLRNRFGARVRELRKATTGLSQEAFADKCGFVRSYMGKIETGKANPSLDSIQTIADALGVPVKTLFEEDGAEGAPSVQD</sequence>
<evidence type="ECO:0000256" key="1">
    <source>
        <dbReference type="ARBA" id="ARBA00023125"/>
    </source>
</evidence>